<dbReference type="EMBL" id="JAUTXU010000007">
    <property type="protein sequence ID" value="KAK3723926.1"/>
    <property type="molecule type" value="Genomic_DNA"/>
</dbReference>
<gene>
    <name evidence="1" type="ORF">LTR37_001410</name>
</gene>
<evidence type="ECO:0000313" key="2">
    <source>
        <dbReference type="Proteomes" id="UP001281147"/>
    </source>
</evidence>
<protein>
    <submittedName>
        <fullName evidence="1">Uncharacterized protein</fullName>
    </submittedName>
</protein>
<proteinExistence type="predicted"/>
<reference evidence="1" key="1">
    <citation type="submission" date="2023-07" db="EMBL/GenBank/DDBJ databases">
        <title>Black Yeasts Isolated from many extreme environments.</title>
        <authorList>
            <person name="Coleine C."/>
            <person name="Stajich J.E."/>
            <person name="Selbmann L."/>
        </authorList>
    </citation>
    <scope>NUCLEOTIDE SEQUENCE</scope>
    <source>
        <strain evidence="1">CCFEE 5714</strain>
    </source>
</reference>
<evidence type="ECO:0000313" key="1">
    <source>
        <dbReference type="EMBL" id="KAK3723926.1"/>
    </source>
</evidence>
<dbReference type="Proteomes" id="UP001281147">
    <property type="component" value="Unassembled WGS sequence"/>
</dbReference>
<sequence>MDSEIQSPSRLCGLPRELRDLIYFFAVVSNCTIRLYAFKRNADQFLPDPKSTEESGWSIVTSCHYGAGHEDLELSLSTWLSLSRVDKQTRKEADEVFFQHLKVHIREITACHGLLQRPRLPMTTLSKKLTISPSLTAAGKSILEWEFEVWPYEDDSLLGTVSVNTSRVDVDVAEHLELLHKRIEDLAGRAWKMCKLRGQSLYRILDLLTAPEQVDVGCKMLGEGSVKM</sequence>
<comment type="caution">
    <text evidence="1">The sequence shown here is derived from an EMBL/GenBank/DDBJ whole genome shotgun (WGS) entry which is preliminary data.</text>
</comment>
<accession>A0ACC3NWJ3</accession>
<keyword evidence="2" id="KW-1185">Reference proteome</keyword>
<name>A0ACC3NWJ3_9PEZI</name>
<organism evidence="1 2">
    <name type="scientific">Vermiconidia calcicola</name>
    <dbReference type="NCBI Taxonomy" id="1690605"/>
    <lineage>
        <taxon>Eukaryota</taxon>
        <taxon>Fungi</taxon>
        <taxon>Dikarya</taxon>
        <taxon>Ascomycota</taxon>
        <taxon>Pezizomycotina</taxon>
        <taxon>Dothideomycetes</taxon>
        <taxon>Dothideomycetidae</taxon>
        <taxon>Mycosphaerellales</taxon>
        <taxon>Extremaceae</taxon>
        <taxon>Vermiconidia</taxon>
    </lineage>
</organism>